<keyword evidence="2" id="KW-1185">Reference proteome</keyword>
<proteinExistence type="predicted"/>
<dbReference type="EMBL" id="JAPUUL010000210">
    <property type="protein sequence ID" value="KAJ8131900.1"/>
    <property type="molecule type" value="Genomic_DNA"/>
</dbReference>
<protein>
    <submittedName>
        <fullName evidence="1">Uncharacterized protein</fullName>
    </submittedName>
</protein>
<organism evidence="1 2">
    <name type="scientific">Lasiodiplodia mahajangana</name>
    <dbReference type="NCBI Taxonomy" id="1108764"/>
    <lineage>
        <taxon>Eukaryota</taxon>
        <taxon>Fungi</taxon>
        <taxon>Dikarya</taxon>
        <taxon>Ascomycota</taxon>
        <taxon>Pezizomycotina</taxon>
        <taxon>Dothideomycetes</taxon>
        <taxon>Dothideomycetes incertae sedis</taxon>
        <taxon>Botryosphaeriales</taxon>
        <taxon>Botryosphaeriaceae</taxon>
        <taxon>Lasiodiplodia</taxon>
    </lineage>
</organism>
<gene>
    <name evidence="1" type="ORF">O1611_g1727</name>
</gene>
<evidence type="ECO:0000313" key="2">
    <source>
        <dbReference type="Proteomes" id="UP001153332"/>
    </source>
</evidence>
<evidence type="ECO:0000313" key="1">
    <source>
        <dbReference type="EMBL" id="KAJ8131900.1"/>
    </source>
</evidence>
<name>A0ACC2JWK2_9PEZI</name>
<comment type="caution">
    <text evidence="1">The sequence shown here is derived from an EMBL/GenBank/DDBJ whole genome shotgun (WGS) entry which is preliminary data.</text>
</comment>
<reference evidence="1" key="1">
    <citation type="submission" date="2022-12" db="EMBL/GenBank/DDBJ databases">
        <title>Genome Sequence of Lasiodiplodia mahajangana.</title>
        <authorList>
            <person name="Buettner E."/>
        </authorList>
    </citation>
    <scope>NUCLEOTIDE SEQUENCE</scope>
    <source>
        <strain evidence="1">VT137</strain>
    </source>
</reference>
<sequence length="786" mass="88032">MADQVNSEIVRNNPIGAGLDSFRALFNSTCNNGGVACSLDALGQLNQENLRTLLVVLLSLLLALPAARLLRSSRGKPLLSELAVAAINANDSDNFDFDFDRFKPLLNAALAAKPDHEIWDQVYKTLAGSTPPPRPIASSLQQTPWLRNTSSFVNSSEHRKYVDGVLKEELGSVYVGLRNFYATYFGDLTGLETASRMVFDKCTEGSNPLFSSEGWNGWPTDAKEENVLRWFTSISERLATFGKDHNQTATRQRPLAQSNKPIQGSTAERKIDVGFVGSDEVIRNGKCRWSQILIPGELKSNPSADTAPKGWLDIGRYVRELLSIQDNRRFAIAFTLCGPFMRLWVFDRLGGIASDRFNINEDGFRFVYTILGFSWMNEAQLGFDPTIITSGGKRFIEISRNGCRERLVIDALIRRAPCITGRATTCWKAYSENNPNIPLVIKDSWQCTEREEEGELLQGATNRKVVHVGQYYHHYTVQVHGSDDDVQSNVRGGLDITMAENYHPQSVTAPRSGVPTVGSWEGGSTTPYQKRPASQMDAPLPPSKRTCLASPAKIDQNTLPNRIHRRLIIQDYGQPIYKASSRTALLSGLVGCITGHESLHRAGILHRDISIHNLIINEDNSSPSPASFLIDLDLAVREQRESASEVKRKTGTRAFMAIGVLLGEQHSFMHDLESFFWVLFWICIHDNGPHEKKRLGKVLPEFDQWNYVETNVLADLKKGCVSHEADFIKASTKEFAPYYQPMVPWVNRLRKVVFPNGGRWEGDDEKLYAQMKEILRRAQEDPEIAA</sequence>
<dbReference type="Proteomes" id="UP001153332">
    <property type="component" value="Unassembled WGS sequence"/>
</dbReference>
<accession>A0ACC2JWK2</accession>